<sequence>MDETGIMEGKGANGLVLGMAEATAVRKKEPGSRTWVTIIECISADGRAIKLLVIYKGKSV</sequence>
<organism evidence="1 2">
    <name type="scientific">Colletotrichum limetticola</name>
    <dbReference type="NCBI Taxonomy" id="1209924"/>
    <lineage>
        <taxon>Eukaryota</taxon>
        <taxon>Fungi</taxon>
        <taxon>Dikarya</taxon>
        <taxon>Ascomycota</taxon>
        <taxon>Pezizomycotina</taxon>
        <taxon>Sordariomycetes</taxon>
        <taxon>Hypocreomycetidae</taxon>
        <taxon>Glomerellales</taxon>
        <taxon>Glomerellaceae</taxon>
        <taxon>Colletotrichum</taxon>
        <taxon>Colletotrichum acutatum species complex</taxon>
    </lineage>
</organism>
<evidence type="ECO:0000313" key="1">
    <source>
        <dbReference type="EMBL" id="KAK0367791.1"/>
    </source>
</evidence>
<accession>A0ABQ9P7C0</accession>
<proteinExistence type="predicted"/>
<reference evidence="1" key="1">
    <citation type="submission" date="2023-04" db="EMBL/GenBank/DDBJ databases">
        <title>Colletotrichum limetticola genome sequence.</title>
        <authorList>
            <person name="Baroncelli R."/>
        </authorList>
    </citation>
    <scope>NUCLEOTIDE SEQUENCE</scope>
    <source>
        <strain evidence="1">KLA-Anderson</strain>
    </source>
</reference>
<evidence type="ECO:0000313" key="2">
    <source>
        <dbReference type="Proteomes" id="UP001169217"/>
    </source>
</evidence>
<protein>
    <submittedName>
        <fullName evidence="1">Transposase</fullName>
    </submittedName>
</protein>
<comment type="caution">
    <text evidence="1">The sequence shown here is derived from an EMBL/GenBank/DDBJ whole genome shotgun (WGS) entry which is preliminary data.</text>
</comment>
<name>A0ABQ9P7C0_9PEZI</name>
<gene>
    <name evidence="1" type="ORF">CLIM01_14850</name>
</gene>
<dbReference type="EMBL" id="JARUPT010001084">
    <property type="protein sequence ID" value="KAK0367791.1"/>
    <property type="molecule type" value="Genomic_DNA"/>
</dbReference>
<keyword evidence="2" id="KW-1185">Reference proteome</keyword>
<dbReference type="Proteomes" id="UP001169217">
    <property type="component" value="Unassembled WGS sequence"/>
</dbReference>